<dbReference type="InterPro" id="IPR013525">
    <property type="entry name" value="ABC2_TM"/>
</dbReference>
<dbReference type="AlphaFoldDB" id="A0A1F4SQD8"/>
<comment type="similarity">
    <text evidence="2 9">Belongs to the ABC-2 integral membrane protein family.</text>
</comment>
<evidence type="ECO:0000256" key="2">
    <source>
        <dbReference type="ARBA" id="ARBA00007783"/>
    </source>
</evidence>
<dbReference type="EMBL" id="MEUB01000027">
    <property type="protein sequence ID" value="OGC22630.1"/>
    <property type="molecule type" value="Genomic_DNA"/>
</dbReference>
<evidence type="ECO:0000259" key="10">
    <source>
        <dbReference type="PROSITE" id="PS51012"/>
    </source>
</evidence>
<feature type="transmembrane region" description="Helical" evidence="9">
    <location>
        <begin position="117"/>
        <end position="147"/>
    </location>
</feature>
<dbReference type="Proteomes" id="UP000178417">
    <property type="component" value="Unassembled WGS sequence"/>
</dbReference>
<proteinExistence type="inferred from homology"/>
<protein>
    <recommendedName>
        <fullName evidence="9">Transport permease protein</fullName>
    </recommendedName>
</protein>
<name>A0A1F4SQD8_UNCSA</name>
<evidence type="ECO:0000256" key="6">
    <source>
        <dbReference type="ARBA" id="ARBA00022692"/>
    </source>
</evidence>
<comment type="caution">
    <text evidence="11">The sequence shown here is derived from an EMBL/GenBank/DDBJ whole genome shotgun (WGS) entry which is preliminary data.</text>
</comment>
<keyword evidence="7 9" id="KW-1133">Transmembrane helix</keyword>
<evidence type="ECO:0000256" key="8">
    <source>
        <dbReference type="ARBA" id="ARBA00023136"/>
    </source>
</evidence>
<dbReference type="GO" id="GO:0015920">
    <property type="term" value="P:lipopolysaccharide transport"/>
    <property type="evidence" value="ECO:0007669"/>
    <property type="project" value="TreeGrafter"/>
</dbReference>
<keyword evidence="4 9" id="KW-1003">Cell membrane</keyword>
<reference evidence="11 12" key="1">
    <citation type="journal article" date="2016" name="Nat. Commun.">
        <title>Thousands of microbial genomes shed light on interconnected biogeochemical processes in an aquifer system.</title>
        <authorList>
            <person name="Anantharaman K."/>
            <person name="Brown C.T."/>
            <person name="Hug L.A."/>
            <person name="Sharon I."/>
            <person name="Castelle C.J."/>
            <person name="Probst A.J."/>
            <person name="Thomas B.C."/>
            <person name="Singh A."/>
            <person name="Wilkins M.J."/>
            <person name="Karaoz U."/>
            <person name="Brodie E.L."/>
            <person name="Williams K.H."/>
            <person name="Hubbard S.S."/>
            <person name="Banfield J.F."/>
        </authorList>
    </citation>
    <scope>NUCLEOTIDE SEQUENCE [LARGE SCALE GENOMIC DNA]</scope>
</reference>
<dbReference type="PANTHER" id="PTHR30413:SF8">
    <property type="entry name" value="TRANSPORT PERMEASE PROTEIN"/>
    <property type="match status" value="1"/>
</dbReference>
<feature type="domain" description="ABC transmembrane type-2" evidence="10">
    <location>
        <begin position="44"/>
        <end position="264"/>
    </location>
</feature>
<comment type="subcellular location">
    <subcellularLocation>
        <location evidence="1">Cell inner membrane</location>
        <topology evidence="1">Multi-pass membrane protein</topology>
    </subcellularLocation>
    <subcellularLocation>
        <location evidence="9">Cell membrane</location>
        <topology evidence="9">Multi-pass membrane protein</topology>
    </subcellularLocation>
</comment>
<evidence type="ECO:0000256" key="5">
    <source>
        <dbReference type="ARBA" id="ARBA00022519"/>
    </source>
</evidence>
<dbReference type="Pfam" id="PF01061">
    <property type="entry name" value="ABC2_membrane"/>
    <property type="match status" value="1"/>
</dbReference>
<sequence length="272" mass="30578">MSIKVIKRKHGFVRIDLKELWQYRELFWFLALRDILARYKQTVIGVAWVVIQPIFSMIVFSLIFGRLAKLPSDGVPYPILIFTALLPWQFFSNSMSSAGNSVVAKSALITKIYFPRLIIPTSSVISGIVDFGIAFIILIGLMVWYGIVPTINVVFLPLFLLLAFFAALGIGLWVSALTVEFRDVNYVLPFLVQAGLFISPVAYSSSVVPEKWKLLYSLNPMTGVIDGFRWSILGTVTPNWGTLIISTVSVIVVFISGLFYFVRMEKTFADVI</sequence>
<evidence type="ECO:0000256" key="3">
    <source>
        <dbReference type="ARBA" id="ARBA00022448"/>
    </source>
</evidence>
<feature type="transmembrane region" description="Helical" evidence="9">
    <location>
        <begin position="43"/>
        <end position="65"/>
    </location>
</feature>
<evidence type="ECO:0000256" key="4">
    <source>
        <dbReference type="ARBA" id="ARBA00022475"/>
    </source>
</evidence>
<accession>A0A1F4SQD8</accession>
<dbReference type="InterPro" id="IPR047817">
    <property type="entry name" value="ABC2_TM_bact-type"/>
</dbReference>
<dbReference type="GO" id="GO:0140359">
    <property type="term" value="F:ABC-type transporter activity"/>
    <property type="evidence" value="ECO:0007669"/>
    <property type="project" value="InterPro"/>
</dbReference>
<evidence type="ECO:0000256" key="7">
    <source>
        <dbReference type="ARBA" id="ARBA00022989"/>
    </source>
</evidence>
<keyword evidence="3 9" id="KW-0813">Transport</keyword>
<keyword evidence="5" id="KW-0997">Cell inner membrane</keyword>
<feature type="transmembrane region" description="Helical" evidence="9">
    <location>
        <begin position="77"/>
        <end position="96"/>
    </location>
</feature>
<feature type="transmembrane region" description="Helical" evidence="9">
    <location>
        <begin position="153"/>
        <end position="174"/>
    </location>
</feature>
<keyword evidence="6 9" id="KW-0812">Transmembrane</keyword>
<evidence type="ECO:0000313" key="11">
    <source>
        <dbReference type="EMBL" id="OGC22630.1"/>
    </source>
</evidence>
<dbReference type="PANTHER" id="PTHR30413">
    <property type="entry name" value="INNER MEMBRANE TRANSPORT PERMEASE"/>
    <property type="match status" value="1"/>
</dbReference>
<dbReference type="STRING" id="1802579.A2310_07695"/>
<feature type="transmembrane region" description="Helical" evidence="9">
    <location>
        <begin position="186"/>
        <end position="203"/>
    </location>
</feature>
<keyword evidence="8 9" id="KW-0472">Membrane</keyword>
<dbReference type="GO" id="GO:0005886">
    <property type="term" value="C:plasma membrane"/>
    <property type="evidence" value="ECO:0007669"/>
    <property type="project" value="UniProtKB-SubCell"/>
</dbReference>
<feature type="transmembrane region" description="Helical" evidence="9">
    <location>
        <begin position="240"/>
        <end position="262"/>
    </location>
</feature>
<evidence type="ECO:0000313" key="12">
    <source>
        <dbReference type="Proteomes" id="UP000178417"/>
    </source>
</evidence>
<gene>
    <name evidence="11" type="ORF">A2310_07695</name>
</gene>
<evidence type="ECO:0000256" key="9">
    <source>
        <dbReference type="RuleBase" id="RU361157"/>
    </source>
</evidence>
<organism evidence="11 12">
    <name type="scientific">candidate division WOR-1 bacterium RIFOXYB2_FULL_37_13</name>
    <dbReference type="NCBI Taxonomy" id="1802579"/>
    <lineage>
        <taxon>Bacteria</taxon>
        <taxon>Bacillati</taxon>
        <taxon>Saganbacteria</taxon>
    </lineage>
</organism>
<evidence type="ECO:0000256" key="1">
    <source>
        <dbReference type="ARBA" id="ARBA00004429"/>
    </source>
</evidence>
<dbReference type="PROSITE" id="PS51012">
    <property type="entry name" value="ABC_TM2"/>
    <property type="match status" value="1"/>
</dbReference>